<dbReference type="EMBL" id="CDMY01000343">
    <property type="protein sequence ID" value="CEM03539.1"/>
    <property type="molecule type" value="Genomic_DNA"/>
</dbReference>
<dbReference type="PANTHER" id="PTHR23324:SF83">
    <property type="entry name" value="SEC14-LIKE PROTEIN 2"/>
    <property type="match status" value="1"/>
</dbReference>
<feature type="compositionally biased region" description="Low complexity" evidence="1">
    <location>
        <begin position="57"/>
        <end position="69"/>
    </location>
</feature>
<evidence type="ECO:0000313" key="4">
    <source>
        <dbReference type="EMBL" id="CEM03539.1"/>
    </source>
</evidence>
<accession>A0A0G4EY34</accession>
<name>A0A0G4EY34_VITBC</name>
<dbReference type="InterPro" id="IPR001251">
    <property type="entry name" value="CRAL-TRIO_dom"/>
</dbReference>
<dbReference type="InterPro" id="IPR009038">
    <property type="entry name" value="GOLD_dom"/>
</dbReference>
<evidence type="ECO:0000259" key="2">
    <source>
        <dbReference type="PROSITE" id="PS50191"/>
    </source>
</evidence>
<dbReference type="Gene3D" id="2.60.120.680">
    <property type="entry name" value="GOLD domain"/>
    <property type="match status" value="1"/>
</dbReference>
<reference evidence="4 5" key="1">
    <citation type="submission" date="2014-11" db="EMBL/GenBank/DDBJ databases">
        <authorList>
            <person name="Zhu J."/>
            <person name="Qi W."/>
            <person name="Song R."/>
        </authorList>
    </citation>
    <scope>NUCLEOTIDE SEQUENCE [LARGE SCALE GENOMIC DNA]</scope>
</reference>
<dbReference type="CDD" id="cd00170">
    <property type="entry name" value="SEC14"/>
    <property type="match status" value="1"/>
</dbReference>
<feature type="region of interest" description="Disordered" evidence="1">
    <location>
        <begin position="1"/>
        <end position="78"/>
    </location>
</feature>
<dbReference type="Proteomes" id="UP000041254">
    <property type="component" value="Unassembled WGS sequence"/>
</dbReference>
<dbReference type="PANTHER" id="PTHR23324">
    <property type="entry name" value="SEC14 RELATED PROTEIN"/>
    <property type="match status" value="1"/>
</dbReference>
<dbReference type="SUPFAM" id="SSF52087">
    <property type="entry name" value="CRAL/TRIO domain"/>
    <property type="match status" value="1"/>
</dbReference>
<dbReference type="STRING" id="1169540.A0A0G4EY34"/>
<evidence type="ECO:0008006" key="6">
    <source>
        <dbReference type="Google" id="ProtNLM"/>
    </source>
</evidence>
<dbReference type="SUPFAM" id="SSF46938">
    <property type="entry name" value="CRAL/TRIO N-terminal domain"/>
    <property type="match status" value="1"/>
</dbReference>
<dbReference type="AlphaFoldDB" id="A0A0G4EY34"/>
<organism evidence="4 5">
    <name type="scientific">Vitrella brassicaformis (strain CCMP3155)</name>
    <dbReference type="NCBI Taxonomy" id="1169540"/>
    <lineage>
        <taxon>Eukaryota</taxon>
        <taxon>Sar</taxon>
        <taxon>Alveolata</taxon>
        <taxon>Colpodellida</taxon>
        <taxon>Vitrellaceae</taxon>
        <taxon>Vitrella</taxon>
    </lineage>
</organism>
<dbReference type="SMART" id="SM00516">
    <property type="entry name" value="SEC14"/>
    <property type="match status" value="1"/>
</dbReference>
<dbReference type="PhylomeDB" id="A0A0G4EY34"/>
<dbReference type="VEuPathDB" id="CryptoDB:Vbra_5484"/>
<dbReference type="InterPro" id="IPR036598">
    <property type="entry name" value="GOLD_dom_sf"/>
</dbReference>
<dbReference type="InterPro" id="IPR036865">
    <property type="entry name" value="CRAL-TRIO_dom_sf"/>
</dbReference>
<sequence>MQSSGAGEDTASGEGGGGSPNKNQETVARPVMHQSEGHQDQDQDDASSAPPLPPPADDAGPAPSCAAPPSGGGGGALASLADVTEEDIINVANMKHRLADVLSQLPEFPELKGDIRLLRFLRGYMNNLDDAESAYRAHIEWREQNGVDEIRQDVAARIGCPEEVPGYQEVVKYLPLNQALRDEKGEYLRDKKGNLLAIDRYGEWDISSVLTNVPDSVFDKWHIYSMELRSVTLDRLSRAERRVVKVTLIQDMAGLSIRQISRQALKLAQKTMGTARDNYPEGVAKILIINTPWMFSTFWKGISRWMRPRTLEKVAILGSEFEQTVFESVDSANLPPFLGGTSTSPLADVPKTGLLEEDRFALGSGKITAEIAAGKKLQVPYQVRSGHTIYWAWGVMAMDVGFTINMRTTVPGSMSVEEKALLNYARHSSERALRGSLTFASDGIVTFVWDNTFSFLRAKQIAYKIEVVRPEDTEQLAQNLREEFNNS</sequence>
<evidence type="ECO:0000259" key="3">
    <source>
        <dbReference type="PROSITE" id="PS50866"/>
    </source>
</evidence>
<gene>
    <name evidence="4" type="ORF">Vbra_5484</name>
</gene>
<dbReference type="PROSITE" id="PS50191">
    <property type="entry name" value="CRAL_TRIO"/>
    <property type="match status" value="1"/>
</dbReference>
<dbReference type="Gene3D" id="3.40.525.10">
    <property type="entry name" value="CRAL-TRIO lipid binding domain"/>
    <property type="match status" value="1"/>
</dbReference>
<dbReference type="InterPro" id="IPR036273">
    <property type="entry name" value="CRAL/TRIO_N_dom_sf"/>
</dbReference>
<dbReference type="OMA" id="HCYDKVG"/>
<keyword evidence="5" id="KW-1185">Reference proteome</keyword>
<dbReference type="PROSITE" id="PS50866">
    <property type="entry name" value="GOLD"/>
    <property type="match status" value="1"/>
</dbReference>
<dbReference type="Pfam" id="PF00650">
    <property type="entry name" value="CRAL_TRIO"/>
    <property type="match status" value="1"/>
</dbReference>
<evidence type="ECO:0000256" key="1">
    <source>
        <dbReference type="SAM" id="MobiDB-lite"/>
    </source>
</evidence>
<proteinExistence type="predicted"/>
<feature type="domain" description="GOLD" evidence="3">
    <location>
        <begin position="322"/>
        <end position="467"/>
    </location>
</feature>
<feature type="compositionally biased region" description="Low complexity" evidence="1">
    <location>
        <begin position="1"/>
        <end position="12"/>
    </location>
</feature>
<feature type="domain" description="CRAL-TRIO" evidence="2">
    <location>
        <begin position="189"/>
        <end position="346"/>
    </location>
</feature>
<dbReference type="InterPro" id="IPR051064">
    <property type="entry name" value="SEC14/CRAL-TRIO_domain"/>
</dbReference>
<dbReference type="OrthoDB" id="1434354at2759"/>
<dbReference type="GO" id="GO:0005737">
    <property type="term" value="C:cytoplasm"/>
    <property type="evidence" value="ECO:0007669"/>
    <property type="project" value="TreeGrafter"/>
</dbReference>
<dbReference type="InParanoid" id="A0A0G4EY34"/>
<protein>
    <recommendedName>
        <fullName evidence="6">CRAL-TRIO domain-containing protein</fullName>
    </recommendedName>
</protein>
<evidence type="ECO:0000313" key="5">
    <source>
        <dbReference type="Proteomes" id="UP000041254"/>
    </source>
</evidence>
<dbReference type="SUPFAM" id="SSF101576">
    <property type="entry name" value="Supernatant protein factor (SPF), C-terminal domain"/>
    <property type="match status" value="1"/>
</dbReference>